<evidence type="ECO:0000256" key="5">
    <source>
        <dbReference type="ARBA" id="ARBA00022598"/>
    </source>
</evidence>
<evidence type="ECO:0000256" key="2">
    <source>
        <dbReference type="ARBA" id="ARBA00010190"/>
    </source>
</evidence>
<dbReference type="SUPFAM" id="SSF56104">
    <property type="entry name" value="SAICAR synthase-like"/>
    <property type="match status" value="1"/>
</dbReference>
<dbReference type="InterPro" id="IPR001636">
    <property type="entry name" value="SAICAR_synth"/>
</dbReference>
<keyword evidence="6 11" id="KW-0547">Nucleotide-binding</keyword>
<comment type="catalytic activity">
    <reaction evidence="10 11">
        <text>5-amino-1-(5-phospho-D-ribosyl)imidazole-4-carboxylate + L-aspartate + ATP = (2S)-2-[5-amino-1-(5-phospho-beta-D-ribosyl)imidazole-4-carboxamido]succinate + ADP + phosphate + 2 H(+)</text>
        <dbReference type="Rhea" id="RHEA:22628"/>
        <dbReference type="ChEBI" id="CHEBI:15378"/>
        <dbReference type="ChEBI" id="CHEBI:29991"/>
        <dbReference type="ChEBI" id="CHEBI:30616"/>
        <dbReference type="ChEBI" id="CHEBI:43474"/>
        <dbReference type="ChEBI" id="CHEBI:58443"/>
        <dbReference type="ChEBI" id="CHEBI:77657"/>
        <dbReference type="ChEBI" id="CHEBI:456216"/>
        <dbReference type="EC" id="6.3.2.6"/>
    </reaction>
</comment>
<reference evidence="13" key="2">
    <citation type="journal article" date="2023" name="Int. J. Syst. Evol. Microbiol.">
        <title>Streptomyces marispadix sp. nov., isolated from marine beach sediment of the Northern Coast of Portugal.</title>
        <authorList>
            <person name="dos Santos J.D.N."/>
            <person name="Vitorino I.R."/>
            <person name="Kallscheuer N."/>
            <person name="Srivastava A."/>
            <person name="Krautwurst S."/>
            <person name="Marz M."/>
            <person name="Jogler C."/>
            <person name="Lobo Da Cunha A."/>
            <person name="Catita J."/>
            <person name="Goncalves H."/>
            <person name="Gonzalez I."/>
            <person name="Reyes F."/>
            <person name="Lage O.M."/>
        </authorList>
    </citation>
    <scope>NUCLEOTIDE SEQUENCE</scope>
    <source>
        <strain evidence="13">M600PL45_2</strain>
    </source>
</reference>
<comment type="caution">
    <text evidence="13">The sequence shown here is derived from an EMBL/GenBank/DDBJ whole genome shotgun (WGS) entry which is preliminary data.</text>
</comment>
<proteinExistence type="inferred from homology"/>
<dbReference type="EC" id="6.3.2.6" evidence="3 11"/>
<comment type="similarity">
    <text evidence="2 11">Belongs to the SAICAR synthetase family.</text>
</comment>
<evidence type="ECO:0000256" key="11">
    <source>
        <dbReference type="HAMAP-Rule" id="MF_00137"/>
    </source>
</evidence>
<dbReference type="InterPro" id="IPR018236">
    <property type="entry name" value="SAICAR_synthetase_CS"/>
</dbReference>
<dbReference type="RefSeq" id="WP_241059507.1">
    <property type="nucleotide sequence ID" value="NZ_JAKWJU010000002.1"/>
</dbReference>
<dbReference type="Gene3D" id="3.30.200.20">
    <property type="entry name" value="Phosphorylase Kinase, domain 1"/>
    <property type="match status" value="1"/>
</dbReference>
<keyword evidence="14" id="KW-1185">Reference proteome</keyword>
<gene>
    <name evidence="11" type="primary">purC</name>
    <name evidence="13" type="ORF">MMA15_12715</name>
</gene>
<evidence type="ECO:0000256" key="4">
    <source>
        <dbReference type="ARBA" id="ARBA00016460"/>
    </source>
</evidence>
<organism evidence="13 14">
    <name type="scientific">Streptomyces marispadix</name>
    <dbReference type="NCBI Taxonomy" id="2922868"/>
    <lineage>
        <taxon>Bacteria</taxon>
        <taxon>Bacillati</taxon>
        <taxon>Actinomycetota</taxon>
        <taxon>Actinomycetes</taxon>
        <taxon>Kitasatosporales</taxon>
        <taxon>Streptomycetaceae</taxon>
        <taxon>Streptomyces</taxon>
    </lineage>
</organism>
<dbReference type="NCBIfam" id="TIGR00081">
    <property type="entry name" value="purC"/>
    <property type="match status" value="1"/>
</dbReference>
<evidence type="ECO:0000256" key="9">
    <source>
        <dbReference type="ARBA" id="ARBA00030409"/>
    </source>
</evidence>
<dbReference type="Gene3D" id="3.30.470.20">
    <property type="entry name" value="ATP-grasp fold, B domain"/>
    <property type="match status" value="1"/>
</dbReference>
<sequence length="313" mass="34465">MSGFVEKPDPVQVPGLLHLHTGKVRDLYRNEAGDLVMVASDRISAYDWVLPTEIPDKGRILTQLSLWWFEQLADLVPNHVIGTDVPEGAPADWEGRTMVCRSLRMIPVECVARGYLTGSGLEEYERSRTVCGLALPEGLTDGSELPGPIFTPATKAAVGDHDENVSYEEVAREVGAETAAQLRQLTLAVYQRARDVALDRGIILADTKFEFGHRTGEGGDGIGVHAESDVGLVLGDEVLTPDSSRFWPADGWEPGRSQPSFDKQFVRDWLSGPESGWDRSGEKPPPALPDHVVRQTREKYAEVYGMLTGLDWE</sequence>
<dbReference type="Pfam" id="PF01259">
    <property type="entry name" value="SAICAR_synt"/>
    <property type="match status" value="1"/>
</dbReference>
<feature type="domain" description="SAICAR synthetase/ADE2 N-terminal" evidence="12">
    <location>
        <begin position="19"/>
        <end position="282"/>
    </location>
</feature>
<dbReference type="InterPro" id="IPR028923">
    <property type="entry name" value="SAICAR_synt/ADE2_N"/>
</dbReference>
<evidence type="ECO:0000256" key="8">
    <source>
        <dbReference type="ARBA" id="ARBA00022840"/>
    </source>
</evidence>
<evidence type="ECO:0000256" key="7">
    <source>
        <dbReference type="ARBA" id="ARBA00022755"/>
    </source>
</evidence>
<evidence type="ECO:0000256" key="1">
    <source>
        <dbReference type="ARBA" id="ARBA00004672"/>
    </source>
</evidence>
<dbReference type="Proteomes" id="UP001166784">
    <property type="component" value="Unassembled WGS sequence"/>
</dbReference>
<dbReference type="CDD" id="cd01414">
    <property type="entry name" value="SAICAR_synt_Sc"/>
    <property type="match status" value="1"/>
</dbReference>
<name>A0ABS9SYV6_9ACTN</name>
<accession>A0ABS9SYV6</accession>
<evidence type="ECO:0000256" key="3">
    <source>
        <dbReference type="ARBA" id="ARBA00012217"/>
    </source>
</evidence>
<comment type="pathway">
    <text evidence="1 11">Purine metabolism; IMP biosynthesis via de novo pathway; 5-amino-1-(5-phospho-D-ribosyl)imidazole-4-carboxamide from 5-amino-1-(5-phospho-D-ribosyl)imidazole-4-carboxylate: step 1/2.</text>
</comment>
<dbReference type="PANTHER" id="PTHR43700:SF1">
    <property type="entry name" value="PHOSPHORIBOSYLAMINOIMIDAZOLE-SUCCINOCARBOXAMIDE SYNTHASE"/>
    <property type="match status" value="1"/>
</dbReference>
<dbReference type="NCBIfam" id="NF010568">
    <property type="entry name" value="PRK13961.1"/>
    <property type="match status" value="1"/>
</dbReference>
<dbReference type="PROSITE" id="PS01058">
    <property type="entry name" value="SAICAR_SYNTHETASE_2"/>
    <property type="match status" value="1"/>
</dbReference>
<reference evidence="13" key="1">
    <citation type="submission" date="2022-03" db="EMBL/GenBank/DDBJ databases">
        <authorList>
            <person name="Santos J.D.N."/>
            <person name="Kallscheuer N."/>
            <person name="Jogler C."/>
            <person name="Lage O.M."/>
        </authorList>
    </citation>
    <scope>NUCLEOTIDE SEQUENCE</scope>
    <source>
        <strain evidence="13">M600PL45_2</strain>
    </source>
</reference>
<dbReference type="GO" id="GO:0004639">
    <property type="term" value="F:phosphoribosylaminoimidazolesuccinocarboxamide synthase activity"/>
    <property type="evidence" value="ECO:0007669"/>
    <property type="project" value="UniProtKB-EC"/>
</dbReference>
<dbReference type="HAMAP" id="MF_00137">
    <property type="entry name" value="SAICAR_synth"/>
    <property type="match status" value="1"/>
</dbReference>
<evidence type="ECO:0000259" key="12">
    <source>
        <dbReference type="Pfam" id="PF01259"/>
    </source>
</evidence>
<dbReference type="PANTHER" id="PTHR43700">
    <property type="entry name" value="PHOSPHORIBOSYLAMINOIMIDAZOLE-SUCCINOCARBOXAMIDE SYNTHASE"/>
    <property type="match status" value="1"/>
</dbReference>
<protein>
    <recommendedName>
        <fullName evidence="4 11">Phosphoribosylaminoimidazole-succinocarboxamide synthase</fullName>
        <ecNumber evidence="3 11">6.3.2.6</ecNumber>
    </recommendedName>
    <alternativeName>
        <fullName evidence="9 11">SAICAR synthetase</fullName>
    </alternativeName>
</protein>
<dbReference type="PROSITE" id="PS01057">
    <property type="entry name" value="SAICAR_SYNTHETASE_1"/>
    <property type="match status" value="1"/>
</dbReference>
<keyword evidence="5 11" id="KW-0436">Ligase</keyword>
<keyword evidence="8 11" id="KW-0067">ATP-binding</keyword>
<evidence type="ECO:0000256" key="6">
    <source>
        <dbReference type="ARBA" id="ARBA00022741"/>
    </source>
</evidence>
<keyword evidence="7 11" id="KW-0658">Purine biosynthesis</keyword>
<evidence type="ECO:0000313" key="14">
    <source>
        <dbReference type="Proteomes" id="UP001166784"/>
    </source>
</evidence>
<evidence type="ECO:0000256" key="10">
    <source>
        <dbReference type="ARBA" id="ARBA00048475"/>
    </source>
</evidence>
<dbReference type="EMBL" id="JAKWJU010000002">
    <property type="protein sequence ID" value="MCH6161226.1"/>
    <property type="molecule type" value="Genomic_DNA"/>
</dbReference>
<evidence type="ECO:0000313" key="13">
    <source>
        <dbReference type="EMBL" id="MCH6161226.1"/>
    </source>
</evidence>